<protein>
    <submittedName>
        <fullName evidence="1">Uncharacterized protein</fullName>
    </submittedName>
</protein>
<organism evidence="1 2">
    <name type="scientific">Portunus trituberculatus</name>
    <name type="common">Swimming crab</name>
    <name type="synonym">Neptunus trituberculatus</name>
    <dbReference type="NCBI Taxonomy" id="210409"/>
    <lineage>
        <taxon>Eukaryota</taxon>
        <taxon>Metazoa</taxon>
        <taxon>Ecdysozoa</taxon>
        <taxon>Arthropoda</taxon>
        <taxon>Crustacea</taxon>
        <taxon>Multicrustacea</taxon>
        <taxon>Malacostraca</taxon>
        <taxon>Eumalacostraca</taxon>
        <taxon>Eucarida</taxon>
        <taxon>Decapoda</taxon>
        <taxon>Pleocyemata</taxon>
        <taxon>Brachyura</taxon>
        <taxon>Eubrachyura</taxon>
        <taxon>Portunoidea</taxon>
        <taxon>Portunidae</taxon>
        <taxon>Portuninae</taxon>
        <taxon>Portunus</taxon>
    </lineage>
</organism>
<dbReference type="AlphaFoldDB" id="A0A5B7HMB6"/>
<proteinExistence type="predicted"/>
<comment type="caution">
    <text evidence="1">The sequence shown here is derived from an EMBL/GenBank/DDBJ whole genome shotgun (WGS) entry which is preliminary data.</text>
</comment>
<gene>
    <name evidence="1" type="ORF">E2C01_065003</name>
</gene>
<evidence type="ECO:0000313" key="2">
    <source>
        <dbReference type="Proteomes" id="UP000324222"/>
    </source>
</evidence>
<name>A0A5B7HMB6_PORTR</name>
<evidence type="ECO:0000313" key="1">
    <source>
        <dbReference type="EMBL" id="MPC70745.1"/>
    </source>
</evidence>
<dbReference type="Proteomes" id="UP000324222">
    <property type="component" value="Unassembled WGS sequence"/>
</dbReference>
<dbReference type="EMBL" id="VSRR010031633">
    <property type="protein sequence ID" value="MPC70745.1"/>
    <property type="molecule type" value="Genomic_DNA"/>
</dbReference>
<reference evidence="1 2" key="1">
    <citation type="submission" date="2019-05" db="EMBL/GenBank/DDBJ databases">
        <title>Another draft genome of Portunus trituberculatus and its Hox gene families provides insights of decapod evolution.</title>
        <authorList>
            <person name="Jeong J.-H."/>
            <person name="Song I."/>
            <person name="Kim S."/>
            <person name="Choi T."/>
            <person name="Kim D."/>
            <person name="Ryu S."/>
            <person name="Kim W."/>
        </authorList>
    </citation>
    <scope>NUCLEOTIDE SEQUENCE [LARGE SCALE GENOMIC DNA]</scope>
    <source>
        <tissue evidence="1">Muscle</tissue>
    </source>
</reference>
<accession>A0A5B7HMB6</accession>
<keyword evidence="2" id="KW-1185">Reference proteome</keyword>
<sequence length="129" mass="13920">MPCASWTPIHSPPLRPLSLLTRQTVLVTLKYQSGVFVVEEVEEGLQHHPYVQDTPSPAPSPVCMPRLVLMASSVLQEGWRGGEGSIPRGKADSDSLSACVCSKRPGVSSYSSFYSFYIPRGHPSSSSAS</sequence>